<keyword evidence="9 19" id="KW-0808">Transferase</keyword>
<evidence type="ECO:0000256" key="9">
    <source>
        <dbReference type="ARBA" id="ARBA00022679"/>
    </source>
</evidence>
<keyword evidence="13 19" id="KW-0472">Membrane</keyword>
<dbReference type="PANTHER" id="PTHR34148:SF1">
    <property type="entry name" value="ADENOSYLCOBINAMIDE-GDP RIBAZOLETRANSFERASE"/>
    <property type="match status" value="1"/>
</dbReference>
<dbReference type="HAMAP" id="MF_00719">
    <property type="entry name" value="CobS"/>
    <property type="match status" value="1"/>
</dbReference>
<evidence type="ECO:0000256" key="10">
    <source>
        <dbReference type="ARBA" id="ARBA00022692"/>
    </source>
</evidence>
<keyword evidence="8 19" id="KW-0169">Cobalamin biosynthesis</keyword>
<evidence type="ECO:0000256" key="5">
    <source>
        <dbReference type="ARBA" id="ARBA00013200"/>
    </source>
</evidence>
<comment type="catalytic activity">
    <reaction evidence="18 19">
        <text>alpha-ribazole 5'-phosphate + adenosylcob(III)inamide-GDP = adenosylcob(III)alamin 5'-phosphate + GMP + H(+)</text>
        <dbReference type="Rhea" id="RHEA:23560"/>
        <dbReference type="ChEBI" id="CHEBI:15378"/>
        <dbReference type="ChEBI" id="CHEBI:57918"/>
        <dbReference type="ChEBI" id="CHEBI:58115"/>
        <dbReference type="ChEBI" id="CHEBI:60487"/>
        <dbReference type="ChEBI" id="CHEBI:60493"/>
        <dbReference type="EC" id="2.7.8.26"/>
    </reaction>
</comment>
<dbReference type="GO" id="GO:0051073">
    <property type="term" value="F:adenosylcobinamide-GDP ribazoletransferase activity"/>
    <property type="evidence" value="ECO:0007669"/>
    <property type="project" value="UniProtKB-EC"/>
</dbReference>
<accession>A0ABR8SSY8</accession>
<keyword evidence="21" id="KW-1185">Reference proteome</keyword>
<feature type="transmembrane region" description="Helical" evidence="19">
    <location>
        <begin position="180"/>
        <end position="206"/>
    </location>
</feature>
<feature type="transmembrane region" description="Helical" evidence="19">
    <location>
        <begin position="36"/>
        <end position="60"/>
    </location>
</feature>
<sequence length="277" mass="30305">MRENIKAAAAAFQFLSRFPVKTQLEFTPERMTRSTLFYPVVGLCIGACVWIAAWLSGFLLPPAPSAVLVLTIWVWLTGGLHLDGWMDSADALLSYRSRERMLEIMKDSRVGAMGVIACVLLLMLKATLLYSLMGQPFLIGAAVLPFLWSRFFMVYAMGKYKRARAGEGLAAMFAGVQNELLYKVGAVTLLLSTISCGVFLLAAYALDGLQFTWSLNMGVILSAFFVIPLFISVCGKWAADRISHRLGGLTGDIYGALNEGLEAVGLLMLVILTTVMH</sequence>
<dbReference type="Proteomes" id="UP000608071">
    <property type="component" value="Unassembled WGS sequence"/>
</dbReference>
<comment type="pathway">
    <text evidence="3 19">Cofactor biosynthesis; adenosylcobalamin biosynthesis; adenosylcobalamin from cob(II)yrinate a,c-diamide: step 7/7.</text>
</comment>
<keyword evidence="7 19" id="KW-1003">Cell membrane</keyword>
<evidence type="ECO:0000256" key="15">
    <source>
        <dbReference type="ARBA" id="ARBA00032605"/>
    </source>
</evidence>
<evidence type="ECO:0000256" key="19">
    <source>
        <dbReference type="HAMAP-Rule" id="MF_00719"/>
    </source>
</evidence>
<reference evidence="20 21" key="1">
    <citation type="submission" date="2020-08" db="EMBL/GenBank/DDBJ databases">
        <title>A Genomic Blueprint of the Chicken Gut Microbiome.</title>
        <authorList>
            <person name="Gilroy R."/>
            <person name="Ravi A."/>
            <person name="Getino M."/>
            <person name="Pursley I."/>
            <person name="Horton D.L."/>
            <person name="Alikhan N.-F."/>
            <person name="Baker D."/>
            <person name="Gharbi K."/>
            <person name="Hall N."/>
            <person name="Watson M."/>
            <person name="Adriaenssens E.M."/>
            <person name="Foster-Nyarko E."/>
            <person name="Jarju S."/>
            <person name="Secka A."/>
            <person name="Antonio M."/>
            <person name="Oren A."/>
            <person name="Chaudhuri R."/>
            <person name="La Ragione R.M."/>
            <person name="Hildebrand F."/>
            <person name="Pallen M.J."/>
        </authorList>
    </citation>
    <scope>NUCLEOTIDE SEQUENCE [LARGE SCALE GENOMIC DNA]</scope>
    <source>
        <strain evidence="20 21">Sa2BVA9</strain>
    </source>
</reference>
<evidence type="ECO:0000256" key="18">
    <source>
        <dbReference type="ARBA" id="ARBA00049504"/>
    </source>
</evidence>
<comment type="catalytic activity">
    <reaction evidence="17 19">
        <text>alpha-ribazole + adenosylcob(III)inamide-GDP = adenosylcob(III)alamin + GMP + H(+)</text>
        <dbReference type="Rhea" id="RHEA:16049"/>
        <dbReference type="ChEBI" id="CHEBI:10329"/>
        <dbReference type="ChEBI" id="CHEBI:15378"/>
        <dbReference type="ChEBI" id="CHEBI:18408"/>
        <dbReference type="ChEBI" id="CHEBI:58115"/>
        <dbReference type="ChEBI" id="CHEBI:60487"/>
        <dbReference type="EC" id="2.7.8.26"/>
    </reaction>
</comment>
<feature type="transmembrane region" description="Helical" evidence="19">
    <location>
        <begin position="110"/>
        <end position="131"/>
    </location>
</feature>
<keyword evidence="12 19" id="KW-1133">Transmembrane helix</keyword>
<feature type="transmembrane region" description="Helical" evidence="19">
    <location>
        <begin position="137"/>
        <end position="156"/>
    </location>
</feature>
<keyword evidence="10 19" id="KW-0812">Transmembrane</keyword>
<dbReference type="EC" id="2.7.8.26" evidence="5 19"/>
<dbReference type="InterPro" id="IPR003805">
    <property type="entry name" value="CobS"/>
</dbReference>
<evidence type="ECO:0000256" key="4">
    <source>
        <dbReference type="ARBA" id="ARBA00010561"/>
    </source>
</evidence>
<feature type="transmembrane region" description="Helical" evidence="19">
    <location>
        <begin position="218"/>
        <end position="239"/>
    </location>
</feature>
<evidence type="ECO:0000256" key="6">
    <source>
        <dbReference type="ARBA" id="ARBA00015850"/>
    </source>
</evidence>
<feature type="transmembrane region" description="Helical" evidence="19">
    <location>
        <begin position="260"/>
        <end position="276"/>
    </location>
</feature>
<evidence type="ECO:0000256" key="16">
    <source>
        <dbReference type="ARBA" id="ARBA00032853"/>
    </source>
</evidence>
<dbReference type="RefSeq" id="WP_191797306.1">
    <property type="nucleotide sequence ID" value="NZ_JACSQL010000001.1"/>
</dbReference>
<comment type="function">
    <text evidence="14 19">Joins adenosylcobinamide-GDP and alpha-ribazole to generate adenosylcobalamin (Ado-cobalamin). Also synthesizes adenosylcobalamin 5'-phosphate from adenosylcobinamide-GDP and alpha-ribazole 5'-phosphate.</text>
</comment>
<evidence type="ECO:0000313" key="21">
    <source>
        <dbReference type="Proteomes" id="UP000608071"/>
    </source>
</evidence>
<feature type="transmembrane region" description="Helical" evidence="19">
    <location>
        <begin position="66"/>
        <end position="89"/>
    </location>
</feature>
<evidence type="ECO:0000256" key="11">
    <source>
        <dbReference type="ARBA" id="ARBA00022842"/>
    </source>
</evidence>
<comment type="subcellular location">
    <subcellularLocation>
        <location evidence="2 19">Cell membrane</location>
        <topology evidence="2 19">Multi-pass membrane protein</topology>
    </subcellularLocation>
</comment>
<evidence type="ECO:0000256" key="13">
    <source>
        <dbReference type="ARBA" id="ARBA00023136"/>
    </source>
</evidence>
<evidence type="ECO:0000256" key="17">
    <source>
        <dbReference type="ARBA" id="ARBA00048623"/>
    </source>
</evidence>
<dbReference type="PANTHER" id="PTHR34148">
    <property type="entry name" value="ADENOSYLCOBINAMIDE-GDP RIBAZOLETRANSFERASE"/>
    <property type="match status" value="1"/>
</dbReference>
<proteinExistence type="inferred from homology"/>
<evidence type="ECO:0000256" key="3">
    <source>
        <dbReference type="ARBA" id="ARBA00004663"/>
    </source>
</evidence>
<dbReference type="NCBIfam" id="TIGR00317">
    <property type="entry name" value="cobS"/>
    <property type="match status" value="1"/>
</dbReference>
<evidence type="ECO:0000256" key="1">
    <source>
        <dbReference type="ARBA" id="ARBA00001946"/>
    </source>
</evidence>
<protein>
    <recommendedName>
        <fullName evidence="6 19">Adenosylcobinamide-GDP ribazoletransferase</fullName>
        <ecNumber evidence="5 19">2.7.8.26</ecNumber>
    </recommendedName>
    <alternativeName>
        <fullName evidence="16 19">Cobalamin synthase</fullName>
    </alternativeName>
    <alternativeName>
        <fullName evidence="15 19">Cobalamin-5'-phosphate synthase</fullName>
    </alternativeName>
</protein>
<evidence type="ECO:0000256" key="8">
    <source>
        <dbReference type="ARBA" id="ARBA00022573"/>
    </source>
</evidence>
<name>A0ABR8SSY8_9BACL</name>
<evidence type="ECO:0000256" key="14">
    <source>
        <dbReference type="ARBA" id="ARBA00025228"/>
    </source>
</evidence>
<gene>
    <name evidence="19 20" type="primary">cobS</name>
    <name evidence="20" type="ORF">H9647_00885</name>
</gene>
<dbReference type="EMBL" id="JACSQL010000001">
    <property type="protein sequence ID" value="MBD7966610.1"/>
    <property type="molecule type" value="Genomic_DNA"/>
</dbReference>
<organism evidence="20 21">
    <name type="scientific">Paenibacillus gallinarum</name>
    <dbReference type="NCBI Taxonomy" id="2762232"/>
    <lineage>
        <taxon>Bacteria</taxon>
        <taxon>Bacillati</taxon>
        <taxon>Bacillota</taxon>
        <taxon>Bacilli</taxon>
        <taxon>Bacillales</taxon>
        <taxon>Paenibacillaceae</taxon>
        <taxon>Paenibacillus</taxon>
    </lineage>
</organism>
<dbReference type="Pfam" id="PF02654">
    <property type="entry name" value="CobS"/>
    <property type="match status" value="1"/>
</dbReference>
<comment type="caution">
    <text evidence="20">The sequence shown here is derived from an EMBL/GenBank/DDBJ whole genome shotgun (WGS) entry which is preliminary data.</text>
</comment>
<evidence type="ECO:0000256" key="2">
    <source>
        <dbReference type="ARBA" id="ARBA00004651"/>
    </source>
</evidence>
<comment type="cofactor">
    <cofactor evidence="1 19">
        <name>Mg(2+)</name>
        <dbReference type="ChEBI" id="CHEBI:18420"/>
    </cofactor>
</comment>
<comment type="similarity">
    <text evidence="4 19">Belongs to the CobS family.</text>
</comment>
<evidence type="ECO:0000256" key="12">
    <source>
        <dbReference type="ARBA" id="ARBA00022989"/>
    </source>
</evidence>
<keyword evidence="11 19" id="KW-0460">Magnesium</keyword>
<evidence type="ECO:0000256" key="7">
    <source>
        <dbReference type="ARBA" id="ARBA00022475"/>
    </source>
</evidence>
<evidence type="ECO:0000313" key="20">
    <source>
        <dbReference type="EMBL" id="MBD7966610.1"/>
    </source>
</evidence>